<reference evidence="2" key="1">
    <citation type="journal article" date="2006" name="PLoS Biol.">
        <title>Macronuclear genome sequence of the ciliate Tetrahymena thermophila, a model eukaryote.</title>
        <authorList>
            <person name="Eisen J.A."/>
            <person name="Coyne R.S."/>
            <person name="Wu M."/>
            <person name="Wu D."/>
            <person name="Thiagarajan M."/>
            <person name="Wortman J.R."/>
            <person name="Badger J.H."/>
            <person name="Ren Q."/>
            <person name="Amedeo P."/>
            <person name="Jones K.M."/>
            <person name="Tallon L.J."/>
            <person name="Delcher A.L."/>
            <person name="Salzberg S.L."/>
            <person name="Silva J.C."/>
            <person name="Haas B.J."/>
            <person name="Majoros W.H."/>
            <person name="Farzad M."/>
            <person name="Carlton J.M."/>
            <person name="Smith R.K. Jr."/>
            <person name="Garg J."/>
            <person name="Pearlman R.E."/>
            <person name="Karrer K.M."/>
            <person name="Sun L."/>
            <person name="Manning G."/>
            <person name="Elde N.C."/>
            <person name="Turkewitz A.P."/>
            <person name="Asai D.J."/>
            <person name="Wilkes D.E."/>
            <person name="Wang Y."/>
            <person name="Cai H."/>
            <person name="Collins K."/>
            <person name="Stewart B.A."/>
            <person name="Lee S.R."/>
            <person name="Wilamowska K."/>
            <person name="Weinberg Z."/>
            <person name="Ruzzo W.L."/>
            <person name="Wloga D."/>
            <person name="Gaertig J."/>
            <person name="Frankel J."/>
            <person name="Tsao C.-C."/>
            <person name="Gorovsky M.A."/>
            <person name="Keeling P.J."/>
            <person name="Waller R.F."/>
            <person name="Patron N.J."/>
            <person name="Cherry J.M."/>
            <person name="Stover N.A."/>
            <person name="Krieger C.J."/>
            <person name="del Toro C."/>
            <person name="Ryder H.F."/>
            <person name="Williamson S.C."/>
            <person name="Barbeau R.A."/>
            <person name="Hamilton E.P."/>
            <person name="Orias E."/>
        </authorList>
    </citation>
    <scope>NUCLEOTIDE SEQUENCE [LARGE SCALE GENOMIC DNA]</scope>
    <source>
        <strain evidence="2">SB210</strain>
    </source>
</reference>
<dbReference type="Proteomes" id="UP000009168">
    <property type="component" value="Unassembled WGS sequence"/>
</dbReference>
<organism evidence="1 2">
    <name type="scientific">Tetrahymena thermophila (strain SB210)</name>
    <dbReference type="NCBI Taxonomy" id="312017"/>
    <lineage>
        <taxon>Eukaryota</taxon>
        <taxon>Sar</taxon>
        <taxon>Alveolata</taxon>
        <taxon>Ciliophora</taxon>
        <taxon>Intramacronucleata</taxon>
        <taxon>Oligohymenophorea</taxon>
        <taxon>Hymenostomatida</taxon>
        <taxon>Tetrahymenina</taxon>
        <taxon>Tetrahymenidae</taxon>
        <taxon>Tetrahymena</taxon>
    </lineage>
</organism>
<dbReference type="HOGENOM" id="CLU_223053_0_0_1"/>
<gene>
    <name evidence="1" type="ORF">TTHERM_00944150</name>
</gene>
<dbReference type="RefSeq" id="XP_001026621.2">
    <property type="nucleotide sequence ID" value="XM_001026621.2"/>
</dbReference>
<accession>Q24F31</accession>
<dbReference type="KEGG" id="tet:TTHERM_00944150"/>
<dbReference type="InterPro" id="IPR009030">
    <property type="entry name" value="Growth_fac_rcpt_cys_sf"/>
</dbReference>
<evidence type="ECO:0000313" key="1">
    <source>
        <dbReference type="EMBL" id="EAS06376.2"/>
    </source>
</evidence>
<sequence>MTKTKPSKHGKSLQDSSQNSQAINQFRCFGRYSYTPCYQNSDPLSLYVGLGSDIFVSKTDPTIQNFATSGWIYLLGDQSQNYNILTVLQGSQILFSVQYNIPGNYFSVQLNSDSAANMVYQNPGIIAIIQQQWYFFQFYMEVTAGSQLNLNTYIFEQNQNYFILQLSKPGIGFNSFKAADLVFDFGKGQSSVYSCLFLHYVYIYWDLKLNNPNSFSLFEDISAYDIYLKQNYDTTYTQQNNGYLIQVNLPNGKLPLQINQKDHFVLKNQEQIKTDFINFKSQRSFVLSFHFRLVPQSGNSNPISIMYLTSQNNYQIQVSNNNLYFINNLVNGFQLNQWNQITLIYREFYYLTLQLILNDDLANSIVINLNSKLIASQATFGDSSITNYFLYLNYIRIYEGGFLSQTNSCFMLAARNDQQCIICRSGYLLDYQNNMTCVTPSSSNQSTLINNVKDWTPKQFTCPKNMILDSQDICKCFFQFYRRGDECFQCQSYCKGCIDANTCIEMDSQRQSNGICKTGYFDDGYTCIKPMFNIKSRINYKINLSQSDLGAGCSQEGTQSSYITHNSVLKIQKERGFFFCFVFSAHNTTPQSTIAFIQDGGLELFTIMFEMNNNNGYSMPSFSLYVLGVKQQILFSSQTNSVWIAFQTDFSTAYFHIFFYLNLYTAVIDVKSQFSSYTVNDPFLCIGKCSSQFQPSYVCANYDQLYYIYQLDQLGDYSQIKNLIQFQTNQIAFFKLDYSNLPTSNYIIDPISSLKLQSNINLIIKRFKGIQFTQNINALIQGLILNSIYPTFSCNIFIEKLTMETRGQIQQKIFEEFEIFCNYQREVIQFNNPPLPDNNPKTALIFYQVNQLNLQDQSLYINKIRIEIGQGSYYYDYDNSEKCFLFRNILQMECLIPKKGFVFYSNNQIISEDECNKMTSILKLFHTIDSSAYECVDTRLSPDCIMLDDSSQNFMCIKCQYSGQDPIIDTFMLKMQPKLLDLYQYF</sequence>
<evidence type="ECO:0000313" key="2">
    <source>
        <dbReference type="Proteomes" id="UP000009168"/>
    </source>
</evidence>
<protein>
    <submittedName>
        <fullName evidence="1">Bowman-birk serine protease inhibitor family protein</fullName>
    </submittedName>
</protein>
<dbReference type="InParanoid" id="Q24F31"/>
<keyword evidence="2" id="KW-1185">Reference proteome</keyword>
<dbReference type="AlphaFoldDB" id="Q24F31"/>
<proteinExistence type="predicted"/>
<dbReference type="SUPFAM" id="SSF57184">
    <property type="entry name" value="Growth factor receptor domain"/>
    <property type="match status" value="1"/>
</dbReference>
<dbReference type="GeneID" id="7837228"/>
<dbReference type="EMBL" id="GG662297">
    <property type="protein sequence ID" value="EAS06376.2"/>
    <property type="molecule type" value="Genomic_DNA"/>
</dbReference>
<name>Q24F31_TETTS</name>